<evidence type="ECO:0000256" key="10">
    <source>
        <dbReference type="ARBA" id="ARBA00040002"/>
    </source>
</evidence>
<keyword evidence="14" id="KW-1185">Reference proteome</keyword>
<dbReference type="OrthoDB" id="10259804at2759"/>
<keyword evidence="7" id="KW-0206">Cytoskeleton</keyword>
<dbReference type="Gene3D" id="2.130.10.10">
    <property type="entry name" value="YVTN repeat-like/Quinoprotein amine dehydrogenase"/>
    <property type="match status" value="1"/>
</dbReference>
<dbReference type="InterPro" id="IPR001680">
    <property type="entry name" value="WD40_rpt"/>
</dbReference>
<dbReference type="PANTHER" id="PTHR12442">
    <property type="entry name" value="DYNEIN INTERMEDIATE CHAIN"/>
    <property type="match status" value="1"/>
</dbReference>
<protein>
    <recommendedName>
        <fullName evidence="10">Dynein axonemal intermediate chain 4</fullName>
    </recommendedName>
    <alternativeName>
        <fullName evidence="11">WD repeat-containing protein 78</fullName>
    </alternativeName>
</protein>
<reference evidence="13" key="1">
    <citation type="submission" date="2022-01" db="EMBL/GenBank/DDBJ databases">
        <authorList>
            <person name="King R."/>
        </authorList>
    </citation>
    <scope>NUCLEOTIDE SEQUENCE</scope>
</reference>
<gene>
    <name evidence="13" type="ORF">PHYEVI_LOCUS1176</name>
</gene>
<evidence type="ECO:0000256" key="8">
    <source>
        <dbReference type="ARBA" id="ARBA00023273"/>
    </source>
</evidence>
<keyword evidence="8" id="KW-0966">Cell projection</keyword>
<evidence type="ECO:0000256" key="9">
    <source>
        <dbReference type="ARBA" id="ARBA00024190"/>
    </source>
</evidence>
<dbReference type="Pfam" id="PF00400">
    <property type="entry name" value="WD40"/>
    <property type="match status" value="1"/>
</dbReference>
<comment type="subcellular location">
    <subcellularLocation>
        <location evidence="1">Cytoplasm</location>
        <location evidence="1">Cytoskeleton</location>
        <location evidence="1">Flagellum axoneme</location>
    </subcellularLocation>
    <subcellularLocation>
        <location evidence="9">Dynein axonemal particle</location>
    </subcellularLocation>
</comment>
<dbReference type="GO" id="GO:0005858">
    <property type="term" value="C:axonemal dynein complex"/>
    <property type="evidence" value="ECO:0007669"/>
    <property type="project" value="TreeGrafter"/>
</dbReference>
<evidence type="ECO:0000256" key="5">
    <source>
        <dbReference type="ARBA" id="ARBA00022846"/>
    </source>
</evidence>
<evidence type="ECO:0000313" key="14">
    <source>
        <dbReference type="Proteomes" id="UP001153712"/>
    </source>
</evidence>
<keyword evidence="4" id="KW-0677">Repeat</keyword>
<feature type="compositionally biased region" description="Acidic residues" evidence="12">
    <location>
        <begin position="247"/>
        <end position="261"/>
    </location>
</feature>
<dbReference type="SUPFAM" id="SSF50978">
    <property type="entry name" value="WD40 repeat-like"/>
    <property type="match status" value="1"/>
</dbReference>
<dbReference type="SMART" id="SM00320">
    <property type="entry name" value="WD40"/>
    <property type="match status" value="5"/>
</dbReference>
<evidence type="ECO:0000256" key="6">
    <source>
        <dbReference type="ARBA" id="ARBA00023069"/>
    </source>
</evidence>
<proteinExistence type="predicted"/>
<evidence type="ECO:0000256" key="7">
    <source>
        <dbReference type="ARBA" id="ARBA00023212"/>
    </source>
</evidence>
<dbReference type="GO" id="GO:0120293">
    <property type="term" value="C:dynein axonemal particle"/>
    <property type="evidence" value="ECO:0007669"/>
    <property type="project" value="UniProtKB-SubCell"/>
</dbReference>
<keyword evidence="5" id="KW-0282">Flagellum</keyword>
<feature type="region of interest" description="Disordered" evidence="12">
    <location>
        <begin position="245"/>
        <end position="268"/>
    </location>
</feature>
<dbReference type="PANTHER" id="PTHR12442:SF12">
    <property type="entry name" value="DYNEIN AXONEMAL INTERMEDIATE CHAIN 4"/>
    <property type="match status" value="1"/>
</dbReference>
<evidence type="ECO:0000256" key="4">
    <source>
        <dbReference type="ARBA" id="ARBA00022737"/>
    </source>
</evidence>
<dbReference type="GO" id="GO:0003341">
    <property type="term" value="P:cilium movement"/>
    <property type="evidence" value="ECO:0007669"/>
    <property type="project" value="TreeGrafter"/>
</dbReference>
<dbReference type="Proteomes" id="UP001153712">
    <property type="component" value="Chromosome 1"/>
</dbReference>
<keyword evidence="6" id="KW-0969">Cilium</keyword>
<organism evidence="13 14">
    <name type="scientific">Phyllotreta striolata</name>
    <name type="common">Striped flea beetle</name>
    <name type="synonym">Crioceris striolata</name>
    <dbReference type="NCBI Taxonomy" id="444603"/>
    <lineage>
        <taxon>Eukaryota</taxon>
        <taxon>Metazoa</taxon>
        <taxon>Ecdysozoa</taxon>
        <taxon>Arthropoda</taxon>
        <taxon>Hexapoda</taxon>
        <taxon>Insecta</taxon>
        <taxon>Pterygota</taxon>
        <taxon>Neoptera</taxon>
        <taxon>Endopterygota</taxon>
        <taxon>Coleoptera</taxon>
        <taxon>Polyphaga</taxon>
        <taxon>Cucujiformia</taxon>
        <taxon>Chrysomeloidea</taxon>
        <taxon>Chrysomelidae</taxon>
        <taxon>Galerucinae</taxon>
        <taxon>Alticini</taxon>
        <taxon>Phyllotreta</taxon>
    </lineage>
</organism>
<dbReference type="EMBL" id="OU900094">
    <property type="protein sequence ID" value="CAG9854716.1"/>
    <property type="molecule type" value="Genomic_DNA"/>
</dbReference>
<accession>A0A9N9XJG1</accession>
<evidence type="ECO:0000256" key="3">
    <source>
        <dbReference type="ARBA" id="ARBA00022574"/>
    </source>
</evidence>
<keyword evidence="2" id="KW-0963">Cytoplasm</keyword>
<dbReference type="GO" id="GO:0045504">
    <property type="term" value="F:dynein heavy chain binding"/>
    <property type="evidence" value="ECO:0007669"/>
    <property type="project" value="TreeGrafter"/>
</dbReference>
<dbReference type="GO" id="GO:0045503">
    <property type="term" value="F:dynein light chain binding"/>
    <property type="evidence" value="ECO:0007669"/>
    <property type="project" value="TreeGrafter"/>
</dbReference>
<evidence type="ECO:0000313" key="13">
    <source>
        <dbReference type="EMBL" id="CAG9854716.1"/>
    </source>
</evidence>
<evidence type="ECO:0000256" key="1">
    <source>
        <dbReference type="ARBA" id="ARBA00004611"/>
    </source>
</evidence>
<dbReference type="InterPro" id="IPR050687">
    <property type="entry name" value="Dynein_IC"/>
</dbReference>
<evidence type="ECO:0000256" key="11">
    <source>
        <dbReference type="ARBA" id="ARBA00041557"/>
    </source>
</evidence>
<dbReference type="InterPro" id="IPR036322">
    <property type="entry name" value="WD40_repeat_dom_sf"/>
</dbReference>
<dbReference type="AlphaFoldDB" id="A0A9N9XJG1"/>
<dbReference type="InterPro" id="IPR015943">
    <property type="entry name" value="WD40/YVTN_repeat-like_dom_sf"/>
</dbReference>
<keyword evidence="3" id="KW-0853">WD repeat</keyword>
<evidence type="ECO:0000256" key="12">
    <source>
        <dbReference type="SAM" id="MobiDB-lite"/>
    </source>
</evidence>
<sequence>MEKHHRVSMVSTQHSRKPILVGKKKPIKVIIVYNELGENVTPKPLNPDIFLSRDRQSSVHEIVDYGMSESSTTQLSKSSQSAVRFKQEMEKQGIGHSTVQYRGSMQALVCDAYLDAFLPEEERFDDTEVLPATVGTVKPIFKERKIPTSVSLILNETSTFFLLDITSTTEIKETDEGILVEQDNELYDFLTIGKGKHRKVVQTEAQTMAMVLKTRNTSYEKVKTQPGSAFASVYDMYDTLLETKEEHEEEDVEEDEEEVEEGNVKLEESGSVDSIKLSADEKCMSKLIKNPKFLDACIVMERLLANNCFNEQQKVFMGLSEPDPFRENIQYKYRLNLLWTFANNDTIGKSVNCCDWNPANKGILAVGYGKFYFHDNVTGLILIWNIKNPVQPERKYSFQQPVTTLQFSKGTPALLAVGFYNGSVKILNICSRETMIIGENVPTFEPCWDISWQYGRNERRNEELVMVTFDDGKIGAYSIQRKLQMSQLMRVGKADGKLKGYEAMKKCTSLSIPVSRYASAFFVCFHPFDPSLYFVGTNEGTIHKCSLNYLSQHLDVFLAHEGSVHEMKFSPFFKQIFATCGDDWHTRIWAEGIPEPILTIGGMQSVEGLDWSPTHSTMVVVIRSSNIEIWDVQRKVYEAQSITASPTGSRNTVVQFTESGRCLIVGDTDGNVHFFSLEDMPFVPFFQENLLSDSLARVLITNPQVLASLKKLRRAAKQSKLT</sequence>
<name>A0A9N9XJG1_PHYSR</name>
<evidence type="ECO:0000256" key="2">
    <source>
        <dbReference type="ARBA" id="ARBA00022490"/>
    </source>
</evidence>